<reference evidence="1 2" key="1">
    <citation type="submission" date="2016-04" db="EMBL/GenBank/DDBJ databases">
        <title>Genome sequence of Clostridium magnum DSM 2767.</title>
        <authorList>
            <person name="Poehlein A."/>
            <person name="Uhlig R."/>
            <person name="Fischer R."/>
            <person name="Bahl H."/>
            <person name="Daniel R."/>
        </authorList>
    </citation>
    <scope>NUCLEOTIDE SEQUENCE [LARGE SCALE GENOMIC DNA]</scope>
    <source>
        <strain evidence="1 2">DSM 2767</strain>
    </source>
</reference>
<keyword evidence="2" id="KW-1185">Reference proteome</keyword>
<evidence type="ECO:0000313" key="1">
    <source>
        <dbReference type="EMBL" id="KZL88967.1"/>
    </source>
</evidence>
<dbReference type="Proteomes" id="UP000076603">
    <property type="component" value="Unassembled WGS sequence"/>
</dbReference>
<dbReference type="AlphaFoldDB" id="A0A162QU30"/>
<organism evidence="1 2">
    <name type="scientific">Clostridium magnum DSM 2767</name>
    <dbReference type="NCBI Taxonomy" id="1121326"/>
    <lineage>
        <taxon>Bacteria</taxon>
        <taxon>Bacillati</taxon>
        <taxon>Bacillota</taxon>
        <taxon>Clostridia</taxon>
        <taxon>Eubacteriales</taxon>
        <taxon>Clostridiaceae</taxon>
        <taxon>Clostridium</taxon>
    </lineage>
</organism>
<evidence type="ECO:0000313" key="2">
    <source>
        <dbReference type="Proteomes" id="UP000076603"/>
    </source>
</evidence>
<dbReference type="PATRIC" id="fig|1121326.3.peg.5720"/>
<comment type="caution">
    <text evidence="1">The sequence shown here is derived from an EMBL/GenBank/DDBJ whole genome shotgun (WGS) entry which is preliminary data.</text>
</comment>
<sequence>MNVIYLGIFINDKNLGGTLENKVDIPHVTLEFRPKVIPREILGKEVEIQVTNYGNNNKNEGYKVVLPEEYARYFKGEIPHVTLSYSNASKPTNTKNIKFDEEKRLTLMGKIGIFTDNGVKYTLN</sequence>
<dbReference type="RefSeq" id="WP_066630171.1">
    <property type="nucleotide sequence ID" value="NZ_FQXL01000020.1"/>
</dbReference>
<proteinExistence type="predicted"/>
<name>A0A162QU30_9CLOT</name>
<gene>
    <name evidence="1" type="ORF">CLMAG_56650</name>
</gene>
<dbReference type="EMBL" id="LWAE01000012">
    <property type="protein sequence ID" value="KZL88967.1"/>
    <property type="molecule type" value="Genomic_DNA"/>
</dbReference>
<protein>
    <submittedName>
        <fullName evidence="1">Uncharacterized protein</fullName>
    </submittedName>
</protein>
<accession>A0A162QU30</accession>